<keyword evidence="1" id="KW-0732">Signal</keyword>
<dbReference type="EMBL" id="BAAALY010000012">
    <property type="protein sequence ID" value="GAA1549590.1"/>
    <property type="molecule type" value="Genomic_DNA"/>
</dbReference>
<dbReference type="PANTHER" id="PTHR33376">
    <property type="match status" value="1"/>
</dbReference>
<gene>
    <name evidence="2" type="ORF">GCM10009691_25170</name>
</gene>
<dbReference type="InterPro" id="IPR038404">
    <property type="entry name" value="TRAP_DctP_sf"/>
</dbReference>
<evidence type="ECO:0000256" key="1">
    <source>
        <dbReference type="ARBA" id="ARBA00022729"/>
    </source>
</evidence>
<reference evidence="3" key="1">
    <citation type="journal article" date="2019" name="Int. J. Syst. Evol. Microbiol.">
        <title>The Global Catalogue of Microorganisms (GCM) 10K type strain sequencing project: providing services to taxonomists for standard genome sequencing and annotation.</title>
        <authorList>
            <consortium name="The Broad Institute Genomics Platform"/>
            <consortium name="The Broad Institute Genome Sequencing Center for Infectious Disease"/>
            <person name="Wu L."/>
            <person name="Ma J."/>
        </authorList>
    </citation>
    <scope>NUCLEOTIDE SEQUENCE [LARGE SCALE GENOMIC DNA]</scope>
    <source>
        <strain evidence="3">JCM 13319</strain>
    </source>
</reference>
<dbReference type="RefSeq" id="WP_346036334.1">
    <property type="nucleotide sequence ID" value="NZ_BAAALY010000012.1"/>
</dbReference>
<dbReference type="Gene3D" id="3.40.190.170">
    <property type="entry name" value="Bacterial extracellular solute-binding protein, family 7"/>
    <property type="match status" value="1"/>
</dbReference>
<proteinExistence type="predicted"/>
<evidence type="ECO:0000313" key="3">
    <source>
        <dbReference type="Proteomes" id="UP001501791"/>
    </source>
</evidence>
<dbReference type="CDD" id="cd13603">
    <property type="entry name" value="PBP2_TRAP_Siap_TeaA_like"/>
    <property type="match status" value="1"/>
</dbReference>
<dbReference type="Proteomes" id="UP001501791">
    <property type="component" value="Unassembled WGS sequence"/>
</dbReference>
<dbReference type="NCBIfam" id="NF037995">
    <property type="entry name" value="TRAP_S1"/>
    <property type="match status" value="1"/>
</dbReference>
<accession>A0ABP4MV43</accession>
<evidence type="ECO:0008006" key="4">
    <source>
        <dbReference type="Google" id="ProtNLM"/>
    </source>
</evidence>
<comment type="caution">
    <text evidence="2">The sequence shown here is derived from an EMBL/GenBank/DDBJ whole genome shotgun (WGS) entry which is preliminary data.</text>
</comment>
<dbReference type="Pfam" id="PF03480">
    <property type="entry name" value="DctP"/>
    <property type="match status" value="1"/>
</dbReference>
<dbReference type="InterPro" id="IPR018389">
    <property type="entry name" value="DctP_fam"/>
</dbReference>
<evidence type="ECO:0000313" key="2">
    <source>
        <dbReference type="EMBL" id="GAA1549590.1"/>
    </source>
</evidence>
<dbReference type="PROSITE" id="PS51257">
    <property type="entry name" value="PROKAR_LIPOPROTEIN"/>
    <property type="match status" value="1"/>
</dbReference>
<sequence>MDRSTSKAMSGTPVGRRSMLALAGLPLLLAGCGTVGTNPLTRGGRSASDIRVATYLTPSYKDLFPGIEMFVDTAAKADGVSVDLYDSGTLLNAAQTMPGLIQGVADVVVQTSSYVSTSYPILGVYELPFVNEGFEQIRRALAYDSPLSRLINETLRPRGLISLGSMTTTPEWLFTVDRPIEKPEDVRGLRIRTAGQVEGEMVKALGGSPVSMSSAELYEALERGTIDGMVSYMGTVISRDLQKVLKYGTEAHFGDYSVDAYANVDWYDSLPSTTREALHRAGKKLTEKGTDHQVAVHEDKYRGIIENSGVQLLTLDAQQIATFRKATAPVLEWWKQKVDDPELVEKALKLVRSA</sequence>
<keyword evidence="3" id="KW-1185">Reference proteome</keyword>
<name>A0ABP4MV43_9MICO</name>
<organism evidence="2 3">
    <name type="scientific">Brevibacterium picturae</name>
    <dbReference type="NCBI Taxonomy" id="260553"/>
    <lineage>
        <taxon>Bacteria</taxon>
        <taxon>Bacillati</taxon>
        <taxon>Actinomycetota</taxon>
        <taxon>Actinomycetes</taxon>
        <taxon>Micrococcales</taxon>
        <taxon>Brevibacteriaceae</taxon>
        <taxon>Brevibacterium</taxon>
    </lineage>
</organism>
<dbReference type="PANTHER" id="PTHR33376:SF15">
    <property type="entry name" value="BLL6794 PROTEIN"/>
    <property type="match status" value="1"/>
</dbReference>
<protein>
    <recommendedName>
        <fullName evidence="4">TRAP-type C4-dicarboxylate transport system, substrate-binding protein</fullName>
    </recommendedName>
</protein>